<sequence>MKILLILFLLCGVVEGAEIVDIDIIIQIESSGNEFAHNEQSDAKGLMQITPVCLAEFKQFHKGKFVARTEDWGDWKYSAKWNAYEIRDEWDLFIPQVNVMIGYWYINNRIPQMLKAYKIYPSIKDLDLYIIACYNWGIGRVVKWHRAGAEYKKLPQETRRYYERYVQIKSNKLEKR</sequence>
<dbReference type="InterPro" id="IPR023346">
    <property type="entry name" value="Lysozyme-like_dom_sf"/>
</dbReference>
<reference evidence="2" key="1">
    <citation type="journal article" date="2015" name="Nature">
        <title>Complex archaea that bridge the gap between prokaryotes and eukaryotes.</title>
        <authorList>
            <person name="Spang A."/>
            <person name="Saw J.H."/>
            <person name="Jorgensen S.L."/>
            <person name="Zaremba-Niedzwiedzka K."/>
            <person name="Martijn J."/>
            <person name="Lind A.E."/>
            <person name="van Eijk R."/>
            <person name="Schleper C."/>
            <person name="Guy L."/>
            <person name="Ettema T.J."/>
        </authorList>
    </citation>
    <scope>NUCLEOTIDE SEQUENCE</scope>
</reference>
<dbReference type="CDD" id="cd00254">
    <property type="entry name" value="LT-like"/>
    <property type="match status" value="1"/>
</dbReference>
<dbReference type="EMBL" id="LAZR01017159">
    <property type="protein sequence ID" value="KKM01581.1"/>
    <property type="molecule type" value="Genomic_DNA"/>
</dbReference>
<accession>A0A0F9J6R6</accession>
<evidence type="ECO:0000313" key="2">
    <source>
        <dbReference type="EMBL" id="KKM01581.1"/>
    </source>
</evidence>
<organism evidence="2">
    <name type="scientific">marine sediment metagenome</name>
    <dbReference type="NCBI Taxonomy" id="412755"/>
    <lineage>
        <taxon>unclassified sequences</taxon>
        <taxon>metagenomes</taxon>
        <taxon>ecological metagenomes</taxon>
    </lineage>
</organism>
<comment type="caution">
    <text evidence="2">The sequence shown here is derived from an EMBL/GenBank/DDBJ whole genome shotgun (WGS) entry which is preliminary data.</text>
</comment>
<feature type="domain" description="Transglycosylase SLT" evidence="1">
    <location>
        <begin position="24"/>
        <end position="56"/>
    </location>
</feature>
<proteinExistence type="predicted"/>
<dbReference type="AlphaFoldDB" id="A0A0F9J6R6"/>
<dbReference type="Pfam" id="PF01464">
    <property type="entry name" value="SLT"/>
    <property type="match status" value="1"/>
</dbReference>
<protein>
    <recommendedName>
        <fullName evidence="1">Transglycosylase SLT domain-containing protein</fullName>
    </recommendedName>
</protein>
<dbReference type="Gene3D" id="1.10.530.10">
    <property type="match status" value="1"/>
</dbReference>
<dbReference type="InterPro" id="IPR008258">
    <property type="entry name" value="Transglycosylase_SLT_dom_1"/>
</dbReference>
<evidence type="ECO:0000259" key="1">
    <source>
        <dbReference type="Pfam" id="PF01464"/>
    </source>
</evidence>
<name>A0A0F9J6R6_9ZZZZ</name>
<gene>
    <name evidence="2" type="ORF">LCGC14_1793000</name>
</gene>
<dbReference type="SUPFAM" id="SSF53955">
    <property type="entry name" value="Lysozyme-like"/>
    <property type="match status" value="1"/>
</dbReference>